<gene>
    <name evidence="10 14" type="primary">rsgA</name>
    <name evidence="14" type="ORF">MW290_13470</name>
</gene>
<feature type="domain" description="CP-type G" evidence="13">
    <location>
        <begin position="113"/>
        <end position="273"/>
    </location>
</feature>
<dbReference type="PROSITE" id="PS51721">
    <property type="entry name" value="G_CP"/>
    <property type="match status" value="1"/>
</dbReference>
<dbReference type="Gene3D" id="3.40.50.300">
    <property type="entry name" value="P-loop containing nucleotide triphosphate hydrolases"/>
    <property type="match status" value="1"/>
</dbReference>
<name>A0ABY4S4U1_AQUTE</name>
<dbReference type="InterPro" id="IPR030378">
    <property type="entry name" value="G_CP_dom"/>
</dbReference>
<feature type="binding site" evidence="10">
    <location>
        <position position="309"/>
    </location>
    <ligand>
        <name>Zn(2+)</name>
        <dbReference type="ChEBI" id="CHEBI:29105"/>
    </ligand>
</feature>
<evidence type="ECO:0000256" key="4">
    <source>
        <dbReference type="ARBA" id="ARBA00022730"/>
    </source>
</evidence>
<dbReference type="CDD" id="cd01854">
    <property type="entry name" value="YjeQ_EngC"/>
    <property type="match status" value="1"/>
</dbReference>
<feature type="binding site" evidence="10">
    <location>
        <begin position="215"/>
        <end position="223"/>
    </location>
    <ligand>
        <name>GTP</name>
        <dbReference type="ChEBI" id="CHEBI:37565"/>
    </ligand>
</feature>
<dbReference type="Proteomes" id="UP001056201">
    <property type="component" value="Chromosome 1"/>
</dbReference>
<evidence type="ECO:0000256" key="8">
    <source>
        <dbReference type="ARBA" id="ARBA00022884"/>
    </source>
</evidence>
<comment type="function">
    <text evidence="10">One of several proteins that assist in the late maturation steps of the functional core of the 30S ribosomal subunit. Helps release RbfA from mature subunits. May play a role in the assembly of ribosomal proteins into the subunit. Circularly permuted GTPase that catalyzes slow GTP hydrolysis, GTPase activity is stimulated by the 30S ribosomal subunit.</text>
</comment>
<dbReference type="InterPro" id="IPR010914">
    <property type="entry name" value="RsgA_GTPase_dom"/>
</dbReference>
<comment type="cofactor">
    <cofactor evidence="10">
        <name>Zn(2+)</name>
        <dbReference type="ChEBI" id="CHEBI:29105"/>
    </cofactor>
    <text evidence="10">Binds 1 zinc ion per subunit.</text>
</comment>
<accession>A0ABY4S4U1</accession>
<keyword evidence="8 10" id="KW-0694">RNA-binding</keyword>
<dbReference type="PROSITE" id="PS50936">
    <property type="entry name" value="ENGC_GTPASE"/>
    <property type="match status" value="1"/>
</dbReference>
<dbReference type="EMBL" id="CP097635">
    <property type="protein sequence ID" value="URI06897.1"/>
    <property type="molecule type" value="Genomic_DNA"/>
</dbReference>
<keyword evidence="2 10" id="KW-0690">Ribosome biogenesis</keyword>
<protein>
    <recommendedName>
        <fullName evidence="10">Small ribosomal subunit biogenesis GTPase RsgA</fullName>
        <ecNumber evidence="10">3.6.1.-</ecNumber>
    </recommendedName>
</protein>
<evidence type="ECO:0000256" key="11">
    <source>
        <dbReference type="SAM" id="MobiDB-lite"/>
    </source>
</evidence>
<feature type="region of interest" description="Disordered" evidence="11">
    <location>
        <begin position="229"/>
        <end position="254"/>
    </location>
</feature>
<dbReference type="Gene3D" id="1.10.40.50">
    <property type="entry name" value="Probable gtpase engc, domain 3"/>
    <property type="match status" value="1"/>
</dbReference>
<evidence type="ECO:0000256" key="10">
    <source>
        <dbReference type="HAMAP-Rule" id="MF_01820"/>
    </source>
</evidence>
<feature type="binding site" evidence="10">
    <location>
        <position position="301"/>
    </location>
    <ligand>
        <name>Zn(2+)</name>
        <dbReference type="ChEBI" id="CHEBI:29105"/>
    </ligand>
</feature>
<sequence length="364" mass="39607">MTESTLADDPLLDIGLNPATRQLLASLSLDAHTRPVRVTEIHRETVRLIDGRHTADAGAAPMSARLLPALVRELAEAGDALAVGDWGLARQDPDGSLWLTDFLARRSALTRRDGDGRRHVIVSNVDTAFIVMGLDDDFSLRRLERFLALVEGSGVQPVVVLTKRDLCPDTAHALARLQARLPARVPHLALDARHPSASVLLAPWLQPGQTLVLLGSSGAGKSTLTNALLGRPVQDTGPTREHDGRGKHTTTSRSLHRLPGGACLIDTPGVRTLRPDADADTLAASFDDIARLAPACHFRDCQHGSEPGCAVRPAVEGDRVDNFHKLQRELQRDHLGPLQRRAQLSMWKARSRASRERLRLKRGA</sequence>
<evidence type="ECO:0000256" key="1">
    <source>
        <dbReference type="ARBA" id="ARBA00022490"/>
    </source>
</evidence>
<evidence type="ECO:0000313" key="15">
    <source>
        <dbReference type="Proteomes" id="UP001056201"/>
    </source>
</evidence>
<evidence type="ECO:0000256" key="6">
    <source>
        <dbReference type="ARBA" id="ARBA00022801"/>
    </source>
</evidence>
<comment type="subunit">
    <text evidence="10">Monomer. Associates with 30S ribosomal subunit, binds 16S rRNA.</text>
</comment>
<evidence type="ECO:0000256" key="3">
    <source>
        <dbReference type="ARBA" id="ARBA00022723"/>
    </source>
</evidence>
<feature type="binding site" evidence="10">
    <location>
        <position position="303"/>
    </location>
    <ligand>
        <name>Zn(2+)</name>
        <dbReference type="ChEBI" id="CHEBI:29105"/>
    </ligand>
</feature>
<dbReference type="InterPro" id="IPR027417">
    <property type="entry name" value="P-loop_NTPase"/>
</dbReference>
<dbReference type="RefSeq" id="WP_250195162.1">
    <property type="nucleotide sequence ID" value="NZ_CP097635.1"/>
</dbReference>
<dbReference type="HAMAP" id="MF_01820">
    <property type="entry name" value="GTPase_RsgA"/>
    <property type="match status" value="1"/>
</dbReference>
<dbReference type="InterPro" id="IPR004881">
    <property type="entry name" value="Ribosome_biogen_GTPase_RsgA"/>
</dbReference>
<organism evidence="14 15">
    <name type="scientific">Aquincola tertiaricarbonis</name>
    <dbReference type="NCBI Taxonomy" id="391953"/>
    <lineage>
        <taxon>Bacteria</taxon>
        <taxon>Pseudomonadati</taxon>
        <taxon>Pseudomonadota</taxon>
        <taxon>Betaproteobacteria</taxon>
        <taxon>Burkholderiales</taxon>
        <taxon>Sphaerotilaceae</taxon>
        <taxon>Aquincola</taxon>
    </lineage>
</organism>
<dbReference type="SUPFAM" id="SSF52540">
    <property type="entry name" value="P-loop containing nucleoside triphosphate hydrolases"/>
    <property type="match status" value="1"/>
</dbReference>
<evidence type="ECO:0000259" key="12">
    <source>
        <dbReference type="PROSITE" id="PS50936"/>
    </source>
</evidence>
<feature type="binding site" evidence="10">
    <location>
        <position position="296"/>
    </location>
    <ligand>
        <name>Zn(2+)</name>
        <dbReference type="ChEBI" id="CHEBI:29105"/>
    </ligand>
</feature>
<evidence type="ECO:0000256" key="5">
    <source>
        <dbReference type="ARBA" id="ARBA00022741"/>
    </source>
</evidence>
<dbReference type="PANTHER" id="PTHR32120:SF10">
    <property type="entry name" value="SMALL RIBOSOMAL SUBUNIT BIOGENESIS GTPASE RSGA"/>
    <property type="match status" value="1"/>
</dbReference>
<keyword evidence="1 10" id="KW-0963">Cytoplasm</keyword>
<keyword evidence="5 10" id="KW-0547">Nucleotide-binding</keyword>
<keyword evidence="9 10" id="KW-0342">GTP-binding</keyword>
<keyword evidence="7 10" id="KW-0862">Zinc</keyword>
<reference evidence="14" key="1">
    <citation type="submission" date="2022-05" db="EMBL/GenBank/DDBJ databases">
        <title>An RpoN-dependent PEP-CTERM gene is involved in floc formation of an Aquincola tertiaricarbonis strain.</title>
        <authorList>
            <person name="Qiu D."/>
            <person name="Xia M."/>
        </authorList>
    </citation>
    <scope>NUCLEOTIDE SEQUENCE</scope>
    <source>
        <strain evidence="14">RN12</strain>
    </source>
</reference>
<comment type="similarity">
    <text evidence="10">Belongs to the TRAFAC class YlqF/YawG GTPase family. RsgA subfamily.</text>
</comment>
<keyword evidence="4 10" id="KW-0699">rRNA-binding</keyword>
<keyword evidence="3 10" id="KW-0479">Metal-binding</keyword>
<evidence type="ECO:0000256" key="7">
    <source>
        <dbReference type="ARBA" id="ARBA00022833"/>
    </source>
</evidence>
<keyword evidence="15" id="KW-1185">Reference proteome</keyword>
<evidence type="ECO:0000256" key="9">
    <source>
        <dbReference type="ARBA" id="ARBA00023134"/>
    </source>
</evidence>
<dbReference type="PANTHER" id="PTHR32120">
    <property type="entry name" value="SMALL RIBOSOMAL SUBUNIT BIOGENESIS GTPASE RSGA"/>
    <property type="match status" value="1"/>
</dbReference>
<dbReference type="NCBIfam" id="TIGR00157">
    <property type="entry name" value="ribosome small subunit-dependent GTPase A"/>
    <property type="match status" value="1"/>
</dbReference>
<dbReference type="EC" id="3.6.1.-" evidence="10"/>
<keyword evidence="6 10" id="KW-0378">Hydrolase</keyword>
<proteinExistence type="inferred from homology"/>
<evidence type="ECO:0000313" key="14">
    <source>
        <dbReference type="EMBL" id="URI06897.1"/>
    </source>
</evidence>
<evidence type="ECO:0000256" key="2">
    <source>
        <dbReference type="ARBA" id="ARBA00022517"/>
    </source>
</evidence>
<feature type="domain" description="EngC GTPase" evidence="12">
    <location>
        <begin position="123"/>
        <end position="271"/>
    </location>
</feature>
<dbReference type="Pfam" id="PF03193">
    <property type="entry name" value="RsgA_GTPase"/>
    <property type="match status" value="1"/>
</dbReference>
<comment type="subcellular location">
    <subcellularLocation>
        <location evidence="10">Cytoplasm</location>
    </subcellularLocation>
</comment>
<feature type="binding site" evidence="10">
    <location>
        <begin position="162"/>
        <end position="165"/>
    </location>
    <ligand>
        <name>GTP</name>
        <dbReference type="ChEBI" id="CHEBI:37565"/>
    </ligand>
</feature>
<evidence type="ECO:0000259" key="13">
    <source>
        <dbReference type="PROSITE" id="PS51721"/>
    </source>
</evidence>